<comment type="function">
    <text evidence="8">Transfers a GMP moiety from GTP to Mo-molybdopterin (Mo-MPT) cofactor (Moco or molybdenum cofactor) to form Mo-molybdopterin guanine dinucleotide (Mo-MGD) cofactor.</text>
</comment>
<comment type="subcellular location">
    <subcellularLocation>
        <location evidence="8">Cytoplasm</location>
    </subcellularLocation>
</comment>
<comment type="similarity">
    <text evidence="8">Belongs to the MobA family.</text>
</comment>
<feature type="binding site" evidence="8">
    <location>
        <begin position="10"/>
        <end position="12"/>
    </location>
    <ligand>
        <name>GTP</name>
        <dbReference type="ChEBI" id="CHEBI:37565"/>
    </ligand>
</feature>
<dbReference type="GO" id="GO:0046872">
    <property type="term" value="F:metal ion binding"/>
    <property type="evidence" value="ECO:0007669"/>
    <property type="project" value="UniProtKB-KW"/>
</dbReference>
<comment type="catalytic activity">
    <reaction evidence="8">
        <text>Mo-molybdopterin + GTP + H(+) = Mo-molybdopterin guanine dinucleotide + diphosphate</text>
        <dbReference type="Rhea" id="RHEA:34243"/>
        <dbReference type="ChEBI" id="CHEBI:15378"/>
        <dbReference type="ChEBI" id="CHEBI:33019"/>
        <dbReference type="ChEBI" id="CHEBI:37565"/>
        <dbReference type="ChEBI" id="CHEBI:71302"/>
        <dbReference type="ChEBI" id="CHEBI:71310"/>
        <dbReference type="EC" id="2.7.7.77"/>
    </reaction>
</comment>
<feature type="domain" description="MobA-like NTP transferase" evidence="9">
    <location>
        <begin position="7"/>
        <end position="167"/>
    </location>
</feature>
<protein>
    <recommendedName>
        <fullName evidence="8">Probable molybdenum cofactor guanylyltransferase</fullName>
        <shortName evidence="8">MoCo guanylyltransferase</shortName>
        <ecNumber evidence="8">2.7.7.77</ecNumber>
    </recommendedName>
    <alternativeName>
        <fullName evidence="8">GTP:molybdopterin guanylyltransferase</fullName>
    </alternativeName>
    <alternativeName>
        <fullName evidence="8">Mo-MPT guanylyltransferase</fullName>
    </alternativeName>
    <alternativeName>
        <fullName evidence="8">Molybdopterin guanylyltransferase</fullName>
    </alternativeName>
    <alternativeName>
        <fullName evidence="8">Molybdopterin-guanine dinucleotide synthase</fullName>
        <shortName evidence="8">MGD synthase</shortName>
    </alternativeName>
</protein>
<keyword evidence="7 8" id="KW-0501">Molybdenum cofactor biosynthesis</keyword>
<evidence type="ECO:0000256" key="8">
    <source>
        <dbReference type="HAMAP-Rule" id="MF_00316"/>
    </source>
</evidence>
<feature type="binding site" evidence="8">
    <location>
        <position position="96"/>
    </location>
    <ligand>
        <name>Mg(2+)</name>
        <dbReference type="ChEBI" id="CHEBI:18420"/>
    </ligand>
</feature>
<evidence type="ECO:0000256" key="3">
    <source>
        <dbReference type="ARBA" id="ARBA00022723"/>
    </source>
</evidence>
<dbReference type="InterPro" id="IPR013482">
    <property type="entry name" value="Molybde_CF_guanTrfase"/>
</dbReference>
<evidence type="ECO:0000256" key="4">
    <source>
        <dbReference type="ARBA" id="ARBA00022741"/>
    </source>
</evidence>
<dbReference type="GO" id="GO:0061603">
    <property type="term" value="F:molybdenum cofactor guanylyltransferase activity"/>
    <property type="evidence" value="ECO:0007669"/>
    <property type="project" value="UniProtKB-EC"/>
</dbReference>
<dbReference type="Proteomes" id="UP000199068">
    <property type="component" value="Unassembled WGS sequence"/>
</dbReference>
<keyword evidence="2 8" id="KW-0808">Transferase</keyword>
<keyword evidence="10" id="KW-0548">Nucleotidyltransferase</keyword>
<evidence type="ECO:0000259" key="9">
    <source>
        <dbReference type="Pfam" id="PF12804"/>
    </source>
</evidence>
<comment type="caution">
    <text evidence="8">Lacks conserved residue(s) required for the propagation of feature annotation.</text>
</comment>
<keyword evidence="11" id="KW-1185">Reference proteome</keyword>
<evidence type="ECO:0000256" key="7">
    <source>
        <dbReference type="ARBA" id="ARBA00023150"/>
    </source>
</evidence>
<keyword evidence="6 8" id="KW-0342">GTP-binding</keyword>
<dbReference type="HAMAP" id="MF_00316">
    <property type="entry name" value="MobA"/>
    <property type="match status" value="1"/>
</dbReference>
<dbReference type="RefSeq" id="WP_170139043.1">
    <property type="nucleotide sequence ID" value="NZ_FNGW01000007.1"/>
</dbReference>
<keyword evidence="5 8" id="KW-0460">Magnesium</keyword>
<name>A0A1G9RIR2_9FIRM</name>
<evidence type="ECO:0000256" key="5">
    <source>
        <dbReference type="ARBA" id="ARBA00022842"/>
    </source>
</evidence>
<organism evidence="10 11">
    <name type="scientific">Romboutsia lituseburensis DSM 797</name>
    <dbReference type="NCBI Taxonomy" id="1121325"/>
    <lineage>
        <taxon>Bacteria</taxon>
        <taxon>Bacillati</taxon>
        <taxon>Bacillota</taxon>
        <taxon>Clostridia</taxon>
        <taxon>Peptostreptococcales</taxon>
        <taxon>Peptostreptococcaceae</taxon>
        <taxon>Romboutsia</taxon>
    </lineage>
</organism>
<feature type="binding site" evidence="8">
    <location>
        <position position="67"/>
    </location>
    <ligand>
        <name>GTP</name>
        <dbReference type="ChEBI" id="CHEBI:37565"/>
    </ligand>
</feature>
<accession>A0A1G9RIR2</accession>
<dbReference type="PANTHER" id="PTHR19136:SF81">
    <property type="entry name" value="MOLYBDENUM COFACTOR GUANYLYLTRANSFERASE"/>
    <property type="match status" value="1"/>
</dbReference>
<dbReference type="GO" id="GO:0006777">
    <property type="term" value="P:Mo-molybdopterin cofactor biosynthetic process"/>
    <property type="evidence" value="ECO:0007669"/>
    <property type="project" value="UniProtKB-KW"/>
</dbReference>
<dbReference type="GO" id="GO:0005525">
    <property type="term" value="F:GTP binding"/>
    <property type="evidence" value="ECO:0007669"/>
    <property type="project" value="UniProtKB-UniRule"/>
</dbReference>
<dbReference type="STRING" id="1121325.SAMN04515677_10718"/>
<evidence type="ECO:0000256" key="6">
    <source>
        <dbReference type="ARBA" id="ARBA00023134"/>
    </source>
</evidence>
<dbReference type="Gene3D" id="3.90.550.10">
    <property type="entry name" value="Spore Coat Polysaccharide Biosynthesis Protein SpsA, Chain A"/>
    <property type="match status" value="1"/>
</dbReference>
<evidence type="ECO:0000256" key="1">
    <source>
        <dbReference type="ARBA" id="ARBA00022490"/>
    </source>
</evidence>
<feature type="binding site" evidence="8">
    <location>
        <position position="22"/>
    </location>
    <ligand>
        <name>GTP</name>
        <dbReference type="ChEBI" id="CHEBI:37565"/>
    </ligand>
</feature>
<dbReference type="AlphaFoldDB" id="A0A1G9RIR2"/>
<dbReference type="GO" id="GO:0005737">
    <property type="term" value="C:cytoplasm"/>
    <property type="evidence" value="ECO:0007669"/>
    <property type="project" value="UniProtKB-SubCell"/>
</dbReference>
<sequence length="209" mass="24652">MDISNTAIILAGGRSLRMKFDKQFLVIDNERLMYKVIKNLERHFEEIIIVTNKPEQYENSKYTIICDDIKNVGPLGGILAGLSKSKSKYSYIVACDMPNIDNYYINYLKNKIVEDLNTEREYSVYISNIKGRVQFFHGFYKTSLKDNLYEYIYNEKSKSIRSFLNSQDIKVNVIHDEEFKQEGFNEDIYINLNTQEDLKKYIGKNYTLY</sequence>
<evidence type="ECO:0000313" key="11">
    <source>
        <dbReference type="Proteomes" id="UP000199068"/>
    </source>
</evidence>
<proteinExistence type="inferred from homology"/>
<dbReference type="InterPro" id="IPR025877">
    <property type="entry name" value="MobA-like_NTP_Trfase"/>
</dbReference>
<dbReference type="PANTHER" id="PTHR19136">
    <property type="entry name" value="MOLYBDENUM COFACTOR GUANYLYLTRANSFERASE"/>
    <property type="match status" value="1"/>
</dbReference>
<dbReference type="Pfam" id="PF12804">
    <property type="entry name" value="NTP_transf_3"/>
    <property type="match status" value="1"/>
</dbReference>
<feature type="binding site" evidence="8">
    <location>
        <position position="96"/>
    </location>
    <ligand>
        <name>GTP</name>
        <dbReference type="ChEBI" id="CHEBI:37565"/>
    </ligand>
</feature>
<gene>
    <name evidence="8" type="primary">mobA</name>
    <name evidence="10" type="ORF">SAMN04515677_10718</name>
</gene>
<reference evidence="10 11" key="1">
    <citation type="submission" date="2016-10" db="EMBL/GenBank/DDBJ databases">
        <authorList>
            <person name="de Groot N.N."/>
        </authorList>
    </citation>
    <scope>NUCLEOTIDE SEQUENCE [LARGE SCALE GENOMIC DNA]</scope>
    <source>
        <strain evidence="10 11">DSM 797</strain>
    </source>
</reference>
<evidence type="ECO:0000313" key="10">
    <source>
        <dbReference type="EMBL" id="SDM23114.1"/>
    </source>
</evidence>
<evidence type="ECO:0000256" key="2">
    <source>
        <dbReference type="ARBA" id="ARBA00022679"/>
    </source>
</evidence>
<keyword evidence="1 8" id="KW-0963">Cytoplasm</keyword>
<dbReference type="EMBL" id="FNGW01000007">
    <property type="protein sequence ID" value="SDM23114.1"/>
    <property type="molecule type" value="Genomic_DNA"/>
</dbReference>
<keyword evidence="3 8" id="KW-0479">Metal-binding</keyword>
<comment type="domain">
    <text evidence="8">The N-terminal domain determines nucleotide recognition and specific binding, while the C-terminal domain determines the specific binding to the target protein.</text>
</comment>
<dbReference type="SUPFAM" id="SSF53448">
    <property type="entry name" value="Nucleotide-diphospho-sugar transferases"/>
    <property type="match status" value="1"/>
</dbReference>
<comment type="cofactor">
    <cofactor evidence="8">
        <name>Mg(2+)</name>
        <dbReference type="ChEBI" id="CHEBI:18420"/>
    </cofactor>
</comment>
<dbReference type="EC" id="2.7.7.77" evidence="8"/>
<dbReference type="InterPro" id="IPR029044">
    <property type="entry name" value="Nucleotide-diphossugar_trans"/>
</dbReference>
<dbReference type="CDD" id="cd02503">
    <property type="entry name" value="MobA"/>
    <property type="match status" value="1"/>
</dbReference>
<keyword evidence="4 8" id="KW-0547">Nucleotide-binding</keyword>